<dbReference type="PANTHER" id="PTHR33507">
    <property type="entry name" value="INNER MEMBRANE PROTEIN YBBJ"/>
    <property type="match status" value="1"/>
</dbReference>
<name>A0ABV2J1I3_9HYPH</name>
<proteinExistence type="predicted"/>
<dbReference type="GO" id="GO:0006508">
    <property type="term" value="P:proteolysis"/>
    <property type="evidence" value="ECO:0007669"/>
    <property type="project" value="UniProtKB-KW"/>
</dbReference>
<keyword evidence="4 5" id="KW-0472">Membrane</keyword>
<dbReference type="EMBL" id="JBEPMB010000004">
    <property type="protein sequence ID" value="MET3614610.1"/>
    <property type="molecule type" value="Genomic_DNA"/>
</dbReference>
<evidence type="ECO:0000259" key="6">
    <source>
        <dbReference type="Pfam" id="PF01957"/>
    </source>
</evidence>
<keyword evidence="7" id="KW-0645">Protease</keyword>
<dbReference type="InterPro" id="IPR012340">
    <property type="entry name" value="NA-bd_OB-fold"/>
</dbReference>
<keyword evidence="8" id="KW-1185">Reference proteome</keyword>
<keyword evidence="7" id="KW-0378">Hydrolase</keyword>
<feature type="domain" description="NfeD-like C-terminal" evidence="6">
    <location>
        <begin position="97"/>
        <end position="147"/>
    </location>
</feature>
<evidence type="ECO:0000313" key="7">
    <source>
        <dbReference type="EMBL" id="MET3614610.1"/>
    </source>
</evidence>
<sequence>MIADLVSRAGPWSWWVLGVVLLILEIVVPGVFLFWIGLAGIATGLLSLALWGSAIWAWQVQVVTFVVLSFVAVLVGRSLLKRGDTASDEPHLNQRGESLVGRVVTVTEAIENGRGRVKIGDTTWSVSGPDAPAGAKVRIVNASGNELGVVVE</sequence>
<evidence type="ECO:0000313" key="8">
    <source>
        <dbReference type="Proteomes" id="UP001549047"/>
    </source>
</evidence>
<dbReference type="GO" id="GO:0008233">
    <property type="term" value="F:peptidase activity"/>
    <property type="evidence" value="ECO:0007669"/>
    <property type="project" value="UniProtKB-KW"/>
</dbReference>
<dbReference type="InterPro" id="IPR052165">
    <property type="entry name" value="Membrane_assoc_protease"/>
</dbReference>
<dbReference type="RefSeq" id="WP_354557100.1">
    <property type="nucleotide sequence ID" value="NZ_JBEPMB010000004.1"/>
</dbReference>
<gene>
    <name evidence="7" type="ORF">ABID16_002947</name>
</gene>
<keyword evidence="2 5" id="KW-0812">Transmembrane</keyword>
<reference evidence="7 8" key="1">
    <citation type="submission" date="2024-06" db="EMBL/GenBank/DDBJ databases">
        <title>Genomic Encyclopedia of Type Strains, Phase IV (KMG-IV): sequencing the most valuable type-strain genomes for metagenomic binning, comparative biology and taxonomic classification.</title>
        <authorList>
            <person name="Goeker M."/>
        </authorList>
    </citation>
    <scope>NUCLEOTIDE SEQUENCE [LARGE SCALE GENOMIC DNA]</scope>
    <source>
        <strain evidence="7 8">DSM 29780</strain>
    </source>
</reference>
<dbReference type="Gene3D" id="2.40.50.140">
    <property type="entry name" value="Nucleic acid-binding proteins"/>
    <property type="match status" value="1"/>
</dbReference>
<evidence type="ECO:0000256" key="5">
    <source>
        <dbReference type="SAM" id="Phobius"/>
    </source>
</evidence>
<feature type="transmembrane region" description="Helical" evidence="5">
    <location>
        <begin position="56"/>
        <end position="75"/>
    </location>
</feature>
<dbReference type="InterPro" id="IPR002810">
    <property type="entry name" value="NfeD-like_C"/>
</dbReference>
<dbReference type="PANTHER" id="PTHR33507:SF3">
    <property type="entry name" value="INNER MEMBRANE PROTEIN YBBJ"/>
    <property type="match status" value="1"/>
</dbReference>
<feature type="transmembrane region" description="Helical" evidence="5">
    <location>
        <begin position="12"/>
        <end position="36"/>
    </location>
</feature>
<evidence type="ECO:0000256" key="4">
    <source>
        <dbReference type="ARBA" id="ARBA00023136"/>
    </source>
</evidence>
<protein>
    <submittedName>
        <fullName evidence="7">Membrane protein implicated in regulation of membrane protease activity</fullName>
    </submittedName>
</protein>
<keyword evidence="3 5" id="KW-1133">Transmembrane helix</keyword>
<evidence type="ECO:0000256" key="1">
    <source>
        <dbReference type="ARBA" id="ARBA00004141"/>
    </source>
</evidence>
<comment type="caution">
    <text evidence="7">The sequence shown here is derived from an EMBL/GenBank/DDBJ whole genome shotgun (WGS) entry which is preliminary data.</text>
</comment>
<comment type="subcellular location">
    <subcellularLocation>
        <location evidence="1">Membrane</location>
        <topology evidence="1">Multi-pass membrane protein</topology>
    </subcellularLocation>
</comment>
<evidence type="ECO:0000256" key="2">
    <source>
        <dbReference type="ARBA" id="ARBA00022692"/>
    </source>
</evidence>
<evidence type="ECO:0000256" key="3">
    <source>
        <dbReference type="ARBA" id="ARBA00022989"/>
    </source>
</evidence>
<dbReference type="Pfam" id="PF01957">
    <property type="entry name" value="NfeD"/>
    <property type="match status" value="1"/>
</dbReference>
<organism evidence="7 8">
    <name type="scientific">Rhizobium aquaticum</name>
    <dbReference type="NCBI Taxonomy" id="1549636"/>
    <lineage>
        <taxon>Bacteria</taxon>
        <taxon>Pseudomonadati</taxon>
        <taxon>Pseudomonadota</taxon>
        <taxon>Alphaproteobacteria</taxon>
        <taxon>Hyphomicrobiales</taxon>
        <taxon>Rhizobiaceae</taxon>
        <taxon>Rhizobium/Agrobacterium group</taxon>
        <taxon>Rhizobium</taxon>
    </lineage>
</organism>
<accession>A0ABV2J1I3</accession>
<dbReference type="Proteomes" id="UP001549047">
    <property type="component" value="Unassembled WGS sequence"/>
</dbReference>